<evidence type="ECO:0000313" key="3">
    <source>
        <dbReference type="Proteomes" id="UP000297703"/>
    </source>
</evidence>
<evidence type="ECO:0000313" key="2">
    <source>
        <dbReference type="EMBL" id="TFK03065.1"/>
    </source>
</evidence>
<sequence length="103" mass="11504">MDALSCTDWLQPHWACHTSPRSWECKALWLWYRMLPAHPNAGDGVRPNIWPSVFVVTLQILNLGPRDSQPTSATLLSASGSLPLTGRRHHETSSYIREASLGP</sequence>
<keyword evidence="3" id="KW-1185">Reference proteome</keyword>
<protein>
    <submittedName>
        <fullName evidence="2">Kelch-like protein 12</fullName>
    </submittedName>
</protein>
<evidence type="ECO:0000256" key="1">
    <source>
        <dbReference type="SAM" id="MobiDB-lite"/>
    </source>
</evidence>
<accession>A0A4D9E3P3</accession>
<gene>
    <name evidence="2" type="ORF">DR999_PMT14564</name>
</gene>
<reference evidence="2 3" key="1">
    <citation type="submission" date="2019-04" db="EMBL/GenBank/DDBJ databases">
        <title>Draft genome of the big-headed turtle Platysternon megacephalum.</title>
        <authorList>
            <person name="Gong S."/>
        </authorList>
    </citation>
    <scope>NUCLEOTIDE SEQUENCE [LARGE SCALE GENOMIC DNA]</scope>
    <source>
        <strain evidence="2">DO16091913</strain>
        <tissue evidence="2">Muscle</tissue>
    </source>
</reference>
<dbReference type="Proteomes" id="UP000297703">
    <property type="component" value="Unassembled WGS sequence"/>
</dbReference>
<proteinExistence type="predicted"/>
<reference evidence="2 3" key="2">
    <citation type="submission" date="2019-04" db="EMBL/GenBank/DDBJ databases">
        <title>The genome sequence of big-headed turtle.</title>
        <authorList>
            <person name="Gong S."/>
        </authorList>
    </citation>
    <scope>NUCLEOTIDE SEQUENCE [LARGE SCALE GENOMIC DNA]</scope>
    <source>
        <strain evidence="2">DO16091913</strain>
        <tissue evidence="2">Muscle</tissue>
    </source>
</reference>
<dbReference type="AlphaFoldDB" id="A0A4D9E3P3"/>
<comment type="caution">
    <text evidence="2">The sequence shown here is derived from an EMBL/GenBank/DDBJ whole genome shotgun (WGS) entry which is preliminary data.</text>
</comment>
<dbReference type="EMBL" id="QXTE01000168">
    <property type="protein sequence ID" value="TFK03065.1"/>
    <property type="molecule type" value="Genomic_DNA"/>
</dbReference>
<feature type="region of interest" description="Disordered" evidence="1">
    <location>
        <begin position="66"/>
        <end position="103"/>
    </location>
</feature>
<organism evidence="2 3">
    <name type="scientific">Platysternon megacephalum</name>
    <name type="common">big-headed turtle</name>
    <dbReference type="NCBI Taxonomy" id="55544"/>
    <lineage>
        <taxon>Eukaryota</taxon>
        <taxon>Metazoa</taxon>
        <taxon>Chordata</taxon>
        <taxon>Craniata</taxon>
        <taxon>Vertebrata</taxon>
        <taxon>Euteleostomi</taxon>
        <taxon>Archelosauria</taxon>
        <taxon>Testudinata</taxon>
        <taxon>Testudines</taxon>
        <taxon>Cryptodira</taxon>
        <taxon>Durocryptodira</taxon>
        <taxon>Testudinoidea</taxon>
        <taxon>Platysternidae</taxon>
        <taxon>Platysternon</taxon>
    </lineage>
</organism>
<name>A0A4D9E3P3_9SAUR</name>
<feature type="compositionally biased region" description="Low complexity" evidence="1">
    <location>
        <begin position="70"/>
        <end position="85"/>
    </location>
</feature>